<evidence type="ECO:0000313" key="1">
    <source>
        <dbReference type="EMBL" id="KAG5587426.1"/>
    </source>
</evidence>
<dbReference type="PANTHER" id="PTHR45786">
    <property type="entry name" value="DNA BINDING PROTEIN-LIKE"/>
    <property type="match status" value="1"/>
</dbReference>
<evidence type="ECO:0000313" key="2">
    <source>
        <dbReference type="Proteomes" id="UP000824120"/>
    </source>
</evidence>
<comment type="caution">
    <text evidence="1">The sequence shown here is derived from an EMBL/GenBank/DDBJ whole genome shotgun (WGS) entry which is preliminary data.</text>
</comment>
<dbReference type="EMBL" id="JACXVP010000009">
    <property type="protein sequence ID" value="KAG5587426.1"/>
    <property type="molecule type" value="Genomic_DNA"/>
</dbReference>
<proteinExistence type="predicted"/>
<dbReference type="Proteomes" id="UP000824120">
    <property type="component" value="Chromosome 9"/>
</dbReference>
<dbReference type="AlphaFoldDB" id="A0A9J5XIC2"/>
<organism evidence="1 2">
    <name type="scientific">Solanum commersonii</name>
    <name type="common">Commerson's wild potato</name>
    <name type="synonym">Commerson's nightshade</name>
    <dbReference type="NCBI Taxonomy" id="4109"/>
    <lineage>
        <taxon>Eukaryota</taxon>
        <taxon>Viridiplantae</taxon>
        <taxon>Streptophyta</taxon>
        <taxon>Embryophyta</taxon>
        <taxon>Tracheophyta</taxon>
        <taxon>Spermatophyta</taxon>
        <taxon>Magnoliopsida</taxon>
        <taxon>eudicotyledons</taxon>
        <taxon>Gunneridae</taxon>
        <taxon>Pentapetalae</taxon>
        <taxon>asterids</taxon>
        <taxon>lamiids</taxon>
        <taxon>Solanales</taxon>
        <taxon>Solanaceae</taxon>
        <taxon>Solanoideae</taxon>
        <taxon>Solaneae</taxon>
        <taxon>Solanum</taxon>
    </lineage>
</organism>
<dbReference type="PANTHER" id="PTHR45786:SF66">
    <property type="entry name" value="HOOK MOTIF PROTEIN, PUTATIVE-RELATED"/>
    <property type="match status" value="1"/>
</dbReference>
<dbReference type="OrthoDB" id="1930928at2759"/>
<protein>
    <submittedName>
        <fullName evidence="1">Uncharacterized protein</fullName>
    </submittedName>
</protein>
<accession>A0A9J5XIC2</accession>
<reference evidence="1 2" key="1">
    <citation type="submission" date="2020-09" db="EMBL/GenBank/DDBJ databases">
        <title>De no assembly of potato wild relative species, Solanum commersonii.</title>
        <authorList>
            <person name="Cho K."/>
        </authorList>
    </citation>
    <scope>NUCLEOTIDE SEQUENCE [LARGE SCALE GENOMIC DNA]</scope>
    <source>
        <strain evidence="1">LZ3.2</strain>
        <tissue evidence="1">Leaf</tissue>
    </source>
</reference>
<keyword evidence="2" id="KW-1185">Reference proteome</keyword>
<sequence length="147" mass="17187">MSSPYRMNTFEYTYIKKGIFLSSLRKVENHILASQTVADLEGEHLPLKKLPNINWLFRALSEESEAEDAIKFRKNIHAYNSIFAFTSFGVNMDMEIASVGKTLYTFRTQDQIYHDLPSLVSRDNNPCYFQLYFFDTYNELTNKISKV</sequence>
<name>A0A9J5XIC2_SOLCO</name>
<gene>
    <name evidence="1" type="ORF">H5410_047860</name>
</gene>